<comment type="subcellular location">
    <subcellularLocation>
        <location evidence="1">Nucleus</location>
    </subcellularLocation>
</comment>
<dbReference type="EMBL" id="LAEV01000488">
    <property type="protein sequence ID" value="KKA30143.1"/>
    <property type="molecule type" value="Genomic_DNA"/>
</dbReference>
<dbReference type="GO" id="GO:0006281">
    <property type="term" value="P:DNA repair"/>
    <property type="evidence" value="ECO:0007669"/>
    <property type="project" value="UniProtKB-KW"/>
</dbReference>
<feature type="region of interest" description="Disordered" evidence="20">
    <location>
        <begin position="24"/>
        <end position="65"/>
    </location>
</feature>
<dbReference type="SMART" id="SM01343">
    <property type="entry name" value="FATC"/>
    <property type="match status" value="1"/>
</dbReference>
<dbReference type="Pfam" id="PF00454">
    <property type="entry name" value="PI3_PI4_kinase"/>
    <property type="match status" value="1"/>
</dbReference>
<proteinExistence type="inferred from homology"/>
<dbReference type="FunFam" id="1.10.1070.11:FF:000031">
    <property type="entry name" value="Phosphatidyl inositol 3-kinase"/>
    <property type="match status" value="1"/>
</dbReference>
<keyword evidence="13" id="KW-0234">DNA repair</keyword>
<dbReference type="InterPro" id="IPR003152">
    <property type="entry name" value="FATC_dom"/>
</dbReference>
<dbReference type="SMART" id="SM00802">
    <property type="entry name" value="UME"/>
    <property type="match status" value="1"/>
</dbReference>
<dbReference type="Pfam" id="PF08064">
    <property type="entry name" value="UME"/>
    <property type="match status" value="1"/>
</dbReference>
<keyword evidence="8" id="KW-0547">Nucleotide-binding</keyword>
<dbReference type="PANTHER" id="PTHR11139">
    <property type="entry name" value="ATAXIA TELANGIECTASIA MUTATED ATM -RELATED"/>
    <property type="match status" value="1"/>
</dbReference>
<dbReference type="PROSITE" id="PS50290">
    <property type="entry name" value="PI3_4_KINASE_3"/>
    <property type="match status" value="1"/>
</dbReference>
<dbReference type="InterPro" id="IPR014009">
    <property type="entry name" value="PIK_FAT"/>
</dbReference>
<dbReference type="InterPro" id="IPR057564">
    <property type="entry name" value="HEAT_ATR"/>
</dbReference>
<evidence type="ECO:0000256" key="18">
    <source>
        <dbReference type="ARBA" id="ARBA00030459"/>
    </source>
</evidence>
<dbReference type="InterPro" id="IPR016024">
    <property type="entry name" value="ARM-type_fold"/>
</dbReference>
<dbReference type="OrthoDB" id="381190at2759"/>
<keyword evidence="25" id="KW-1185">Reference proteome</keyword>
<keyword evidence="11" id="KW-0067">ATP-binding</keyword>
<keyword evidence="6" id="KW-0723">Serine/threonine-protein kinase</keyword>
<dbReference type="InterPro" id="IPR050517">
    <property type="entry name" value="DDR_Repair_Kinase"/>
</dbReference>
<sequence>MESNRPRAGSGRAAPAQVTLAEQLVDGITGGPNRSVGSRHDTPSRPAIPMDDVEDDVEDDGDEDDEELRRLVDSARKIKGDPAATPETQLQHNHLLLYAFIRLRTDAAALDTADSAGADQILLGLGEIIKFIEKTLRETKLLLDHRDVAGEFLRRGREPFWVWLVPKIMAFLGHEKARERNDEVEDSLAYMVYTAMQIKHTKPEVYQILEYLKDCVNGLFWLILLTRAFAEISAVLLNPDTAATAYRIDLPPTATLDRICGDQDPIKRFRLQYQLSSPGRLIRQATSFLKVLTNHMLFEAHHNVMLDYGIWILDALQYLGIAALTFYSTCGSDVTPILNIVLSILDSDRFDSDVVRIIVQEKAPVVVSLLCSEVANMPEIFTGDGNAARLHVFLRALIKLIKHSILRPEVGRIVSSNIVPKTEAMTGLCPDFDRVSCLLREAAEHNSPAFKFSYESRPEAFADEGLGKLVEQLSLDWAVDDETEPPDAKRRKKHTEDSKLAVLQDLVYKSLAIELDSESLDKTVIDQFPFLDVRSKCALLEFLSHVVCAADETLDVETDPAMPHTVTAISCAYCLTPEVAPLDDTPASAALKKQVLQALTTLVGSGQLDRPPRPRVVAMLALQKVAVHVHGEELYDLEKSALGLWCLKSLRSSVRELRIAASRTLPLFLRDTALSGVPAHVISRNRAHAIKVLKAISDQDTVHLYETCIMAWGQLGRVLPEFELDPVLVQLVEFLGSPNSSVSAFAAIELRALAKNKNRTPLHLVDPFWKYLSYVTVGNLRLKPQTSMRMAELLNMSLDDLLVLVQRHALPSLVVRGEVQTIQRIAAAAGKSVPQLLMYRGNQPSVMASLMVSSSSENLEEEVMGRLRRIHDGFRHSDLMALIRSELVPTLHEVFKHAASRDPDTQAAALYALKWICNGLVPSRDPRRKAPDFVAQALEQHILGLVSSLTEIVNTATPGQPVTIEQYQCVEAMHEMIKTCKSHVRSVRAQISASLLSVMTLDELRRPALSAWAAMVLNLDEPDAALLLEPTYYVVIQYWPVFDSECCDMAEKMILDLHTKYPAMFEANLFKIPALRLTPKLTELADKLAEKLAMARRTTSIKRQFSIFVERITHENSGVVWLGLGDFITFLKTHQSWLQVSALSERPDDVVPAILRALLDCAARFNGLDYDICRMCTECLGLVGCLDSNVVEANKEQRTIVVLHNFARDSEKAEFGFFLLTEVLLKAFTSCTDTRVQGFLAYAMQELLERCDLKALLTGPGTRGGNEFTKEWASLPPGDREILSTFMNSRYVIKSTFDVPATMPKFKPGRAYALWLKDMAYFLIRNPQNPNAALVFEPLTRLVRAKDTSVAEYLLPYIFCHVVLACSQDMCDQLNAELLAILEFYPDGVLSPEEKRQCDRYYECVFSILDYMMRWVHMRKAAKRRDTTPKPDLERMKRFLNTIPPELIAQRAMACNQYNRALFHLERHIQEMTIERTQPRLSVRRSGDAESRSTRQPLPQSELEPAKALDPAEHEKLLRQLQESYAQIDEPDGFEGISAHLKVLDLDKQMLSNKKAQNWTTAQTWCEYHLSEHPEDSEMQVELLTCLKNSGQYDVLLSYAQSIKPPPALENKISSFAVEAAWATGRWDDLSQHVRSYNGDILDDFNLSIAEIFRCLHNKEYDAVPGTISLIRAKISAALTTTATSSLQACRDLLLQCHVLSDLEMILANKEKPAPADELNNDGVMTSLSRRLGVLGSFASDKSYILGIQRAAMQLMGSSYTNLNISTMWLEAGKVARKAGLRQQAFNCVLHASNLGDNSAILDNAKLLYKEGHSRKAIQMLESAISAKKLGPPETSTYAGTASVTASLRTTVSVPESTTFRSQDYAQKLLLARAHLMVANWMDEGRQTNFMSLRERFTEAARTCPSWEKGHYCLARYYHKVLEHDYGSDPMEQSDLTLSGAVTRVIIENNLRSLNFGTKYLYQALPRVITMWLEFAATYNKSPLPNQNMTTKLAECRLRELNGIHTSITKFIDRLQPYLFYTALPQMVARITHSNQQAADLLVRIIAKVLIAYPRQALWRILPLLLPPASDSRLERDPEMKHRTQLRLGRGKDILKLADEHDRKGKTNQTMAVIRNGEALARQIVDVSLAGDFPANRTTTTTLAQLHFRTSCLPCALVVPAESCLMAKMPAAHENKRKHQPFSGDVVTIHSFEQDVVVLGSMARPRRVTALGSNGRRYKLLIKPHDDLRADQRLIEFNAIINKALKKDAESTRRQLYVRTYAVTPLAENGGIIEWVDGLKALREIIFTIQTQRGAPPVNYAQLESLCKMAVQKPEIFQRDVLSKFPPVLHVWFMDTFPDPTAWFRARLRYTRSCAVMSMVGTILGLGDRHGENILLEEGSGGVFHVDFNCLFEKGRTFTTPERVPFRLTHNMVAAMGIYGVEGPFRVSCELTLKVLRQQKDTLLTVMEAFIYDPTIDLVKDKNKRQKINGTEFLTPQTAYRGVVRRLDGYLPGEMIPMGVEGHADELIKSAVDPRNLAAMYIGWCSFL</sequence>
<evidence type="ECO:0000256" key="1">
    <source>
        <dbReference type="ARBA" id="ARBA00004123"/>
    </source>
</evidence>
<feature type="domain" description="FATC" evidence="23">
    <location>
        <begin position="2496"/>
        <end position="2528"/>
    </location>
</feature>
<evidence type="ECO:0000256" key="14">
    <source>
        <dbReference type="ARBA" id="ARBA00023242"/>
    </source>
</evidence>
<evidence type="ECO:0000313" key="25">
    <source>
        <dbReference type="Proteomes" id="UP000033483"/>
    </source>
</evidence>
<dbReference type="GO" id="GO:0004674">
    <property type="term" value="F:protein serine/threonine kinase activity"/>
    <property type="evidence" value="ECO:0007669"/>
    <property type="project" value="UniProtKB-KW"/>
</dbReference>
<evidence type="ECO:0000256" key="9">
    <source>
        <dbReference type="ARBA" id="ARBA00022763"/>
    </source>
</evidence>
<dbReference type="PROSITE" id="PS51189">
    <property type="entry name" value="FAT"/>
    <property type="match status" value="1"/>
</dbReference>
<gene>
    <name evidence="24" type="ORF">TD95_002801</name>
</gene>
<dbReference type="Pfam" id="PF02259">
    <property type="entry name" value="FAT"/>
    <property type="match status" value="1"/>
</dbReference>
<dbReference type="InterPro" id="IPR011009">
    <property type="entry name" value="Kinase-like_dom_sf"/>
</dbReference>
<keyword evidence="15" id="KW-0469">Meiosis</keyword>
<keyword evidence="12" id="KW-0156">Chromatin regulator</keyword>
<dbReference type="GO" id="GO:0005694">
    <property type="term" value="C:chromosome"/>
    <property type="evidence" value="ECO:0007669"/>
    <property type="project" value="TreeGrafter"/>
</dbReference>
<evidence type="ECO:0000256" key="4">
    <source>
        <dbReference type="ARBA" id="ARBA00012513"/>
    </source>
</evidence>
<dbReference type="GO" id="GO:0000077">
    <property type="term" value="P:DNA damage checkpoint signaling"/>
    <property type="evidence" value="ECO:0007669"/>
    <property type="project" value="TreeGrafter"/>
</dbReference>
<dbReference type="InterPro" id="IPR056802">
    <property type="entry name" value="ATR-like_M-HEAT"/>
</dbReference>
<feature type="region of interest" description="Disordered" evidence="20">
    <location>
        <begin position="1476"/>
        <end position="1509"/>
    </location>
</feature>
<evidence type="ECO:0000256" key="13">
    <source>
        <dbReference type="ARBA" id="ARBA00023204"/>
    </source>
</evidence>
<evidence type="ECO:0000256" key="12">
    <source>
        <dbReference type="ARBA" id="ARBA00022853"/>
    </source>
</evidence>
<dbReference type="SUPFAM" id="SSF56112">
    <property type="entry name" value="Protein kinase-like (PK-like)"/>
    <property type="match status" value="1"/>
</dbReference>
<organism evidence="24 25">
    <name type="scientific">Thielaviopsis punctulata</name>
    <dbReference type="NCBI Taxonomy" id="72032"/>
    <lineage>
        <taxon>Eukaryota</taxon>
        <taxon>Fungi</taxon>
        <taxon>Dikarya</taxon>
        <taxon>Ascomycota</taxon>
        <taxon>Pezizomycotina</taxon>
        <taxon>Sordariomycetes</taxon>
        <taxon>Hypocreomycetidae</taxon>
        <taxon>Microascales</taxon>
        <taxon>Ceratocystidaceae</taxon>
        <taxon>Thielaviopsis</taxon>
    </lineage>
</organism>
<comment type="caution">
    <text evidence="24">The sequence shown here is derived from an EMBL/GenBank/DDBJ whole genome shotgun (WGS) entry which is preliminary data.</text>
</comment>
<comment type="function">
    <text evidence="16">Serine/threonine protein kinase which activates checkpoint signaling upon genotoxic stresses such as ionizing radiation (IR), ultraviolet light (UV), or DNA replication stalling, thereby acting as a DNA damage sensor. Recognizes the substrate consensus sequence [ST]-Q. Phosphorylates histone H2A to form H2AS128ph (gamma-H2A) at sites of DNA damage, involved in the regulation of DNA damage response mechanism. Required for the control of telomere length and genome stability.</text>
</comment>
<evidence type="ECO:0000256" key="8">
    <source>
        <dbReference type="ARBA" id="ARBA00022741"/>
    </source>
</evidence>
<dbReference type="InterPro" id="IPR012993">
    <property type="entry name" value="UME"/>
</dbReference>
<evidence type="ECO:0000256" key="6">
    <source>
        <dbReference type="ARBA" id="ARBA00022527"/>
    </source>
</evidence>
<dbReference type="Gene3D" id="1.25.10.10">
    <property type="entry name" value="Leucine-rich Repeat Variant"/>
    <property type="match status" value="1"/>
</dbReference>
<comment type="similarity">
    <text evidence="2">Belongs to the PI3/PI4-kinase family. ATM subfamily.</text>
</comment>
<dbReference type="Proteomes" id="UP000033483">
    <property type="component" value="Unassembled WGS sequence"/>
</dbReference>
<keyword evidence="14" id="KW-0539">Nucleus</keyword>
<dbReference type="InterPro" id="IPR003151">
    <property type="entry name" value="PIK-rel_kinase_FAT"/>
</dbReference>
<dbReference type="SMART" id="SM00146">
    <property type="entry name" value="PI3Kc"/>
    <property type="match status" value="1"/>
</dbReference>
<evidence type="ECO:0000256" key="7">
    <source>
        <dbReference type="ARBA" id="ARBA00022679"/>
    </source>
</evidence>
<dbReference type="EC" id="2.7.11.1" evidence="4"/>
<evidence type="ECO:0000259" key="21">
    <source>
        <dbReference type="PROSITE" id="PS50290"/>
    </source>
</evidence>
<evidence type="ECO:0000256" key="15">
    <source>
        <dbReference type="ARBA" id="ARBA00023254"/>
    </source>
</evidence>
<accession>A0A0F4ZJX1</accession>
<dbReference type="PROSITE" id="PS51190">
    <property type="entry name" value="FATC"/>
    <property type="match status" value="1"/>
</dbReference>
<dbReference type="SUPFAM" id="SSF48371">
    <property type="entry name" value="ARM repeat"/>
    <property type="match status" value="2"/>
</dbReference>
<evidence type="ECO:0000313" key="24">
    <source>
        <dbReference type="EMBL" id="KKA30143.1"/>
    </source>
</evidence>
<evidence type="ECO:0000259" key="23">
    <source>
        <dbReference type="PROSITE" id="PS51190"/>
    </source>
</evidence>
<dbReference type="InterPro" id="IPR011989">
    <property type="entry name" value="ARM-like"/>
</dbReference>
<keyword evidence="9" id="KW-0227">DNA damage</keyword>
<evidence type="ECO:0000256" key="11">
    <source>
        <dbReference type="ARBA" id="ARBA00022840"/>
    </source>
</evidence>
<dbReference type="Pfam" id="PF25030">
    <property type="entry name" value="M-HEAT_ATR"/>
    <property type="match status" value="2"/>
</dbReference>
<keyword evidence="7" id="KW-0808">Transferase</keyword>
<dbReference type="Pfam" id="PF02260">
    <property type="entry name" value="FATC"/>
    <property type="match status" value="1"/>
</dbReference>
<evidence type="ECO:0000256" key="17">
    <source>
        <dbReference type="ARBA" id="ARBA00029679"/>
    </source>
</evidence>
<evidence type="ECO:0000256" key="2">
    <source>
        <dbReference type="ARBA" id="ARBA00010769"/>
    </source>
</evidence>
<dbReference type="InterPro" id="IPR036940">
    <property type="entry name" value="PI3/4_kinase_cat_sf"/>
</dbReference>
<evidence type="ECO:0000256" key="19">
    <source>
        <dbReference type="ARBA" id="ARBA00033001"/>
    </source>
</evidence>
<protein>
    <recommendedName>
        <fullName evidence="5">Serine/threonine-protein kinase MEC1</fullName>
        <ecNumber evidence="4">2.7.11.1</ecNumber>
    </recommendedName>
    <alternativeName>
        <fullName evidence="19">ATR homolog</fullName>
    </alternativeName>
    <alternativeName>
        <fullName evidence="18">DNA-damage checkpoint kinase MEC1</fullName>
    </alternativeName>
    <alternativeName>
        <fullName evidence="17">Mitosis entry checkpoint protein 1</fullName>
    </alternativeName>
</protein>
<dbReference type="GO" id="GO:0005524">
    <property type="term" value="F:ATP binding"/>
    <property type="evidence" value="ECO:0007669"/>
    <property type="project" value="UniProtKB-KW"/>
</dbReference>
<dbReference type="GO" id="GO:0000723">
    <property type="term" value="P:telomere maintenance"/>
    <property type="evidence" value="ECO:0007669"/>
    <property type="project" value="TreeGrafter"/>
</dbReference>
<evidence type="ECO:0000256" key="10">
    <source>
        <dbReference type="ARBA" id="ARBA00022777"/>
    </source>
</evidence>
<name>A0A0F4ZJX1_9PEZI</name>
<evidence type="ECO:0000259" key="22">
    <source>
        <dbReference type="PROSITE" id="PS51189"/>
    </source>
</evidence>
<dbReference type="InterPro" id="IPR058681">
    <property type="entry name" value="HEAT_MEC1_N"/>
</dbReference>
<evidence type="ECO:0000256" key="20">
    <source>
        <dbReference type="SAM" id="MobiDB-lite"/>
    </source>
</evidence>
<evidence type="ECO:0000256" key="16">
    <source>
        <dbReference type="ARBA" id="ARBA00025079"/>
    </source>
</evidence>
<evidence type="ECO:0000256" key="5">
    <source>
        <dbReference type="ARBA" id="ARBA00021345"/>
    </source>
</evidence>
<comment type="subunit">
    <text evidence="3">Associates with DNA double-strand breaks.</text>
</comment>
<evidence type="ECO:0000256" key="3">
    <source>
        <dbReference type="ARBA" id="ARBA00011370"/>
    </source>
</evidence>
<dbReference type="GO" id="GO:0005634">
    <property type="term" value="C:nucleus"/>
    <property type="evidence" value="ECO:0007669"/>
    <property type="project" value="UniProtKB-SubCell"/>
</dbReference>
<dbReference type="PANTHER" id="PTHR11139:SF125">
    <property type="entry name" value="SERINE_THREONINE-PROTEIN KINASE MEC1"/>
    <property type="match status" value="1"/>
</dbReference>
<reference evidence="24 25" key="1">
    <citation type="submission" date="2015-03" db="EMBL/GenBank/DDBJ databases">
        <authorList>
            <person name="Radwan O."/>
            <person name="Al-Naeli F.A."/>
            <person name="Rendon G.A."/>
            <person name="Fields C."/>
        </authorList>
    </citation>
    <scope>NUCLEOTIDE SEQUENCE [LARGE SCALE GENOMIC DNA]</scope>
    <source>
        <strain evidence="24">CR-DP1</strain>
    </source>
</reference>
<feature type="domain" description="PI3K/PI4K catalytic" evidence="21">
    <location>
        <begin position="2192"/>
        <end position="2495"/>
    </location>
</feature>
<dbReference type="CDD" id="cd00892">
    <property type="entry name" value="PIKKc_ATR"/>
    <property type="match status" value="1"/>
</dbReference>
<keyword evidence="10" id="KW-0418">Kinase</keyword>
<feature type="compositionally biased region" description="Acidic residues" evidence="20">
    <location>
        <begin position="51"/>
        <end position="65"/>
    </location>
</feature>
<dbReference type="Gene3D" id="1.10.1070.11">
    <property type="entry name" value="Phosphatidylinositol 3-/4-kinase, catalytic domain"/>
    <property type="match status" value="1"/>
</dbReference>
<dbReference type="InterPro" id="IPR000403">
    <property type="entry name" value="PI3/4_kinase_cat_dom"/>
</dbReference>
<dbReference type="Pfam" id="PF23593">
    <property type="entry name" value="HEAT_ATR"/>
    <property type="match status" value="1"/>
</dbReference>
<dbReference type="Pfam" id="PF25385">
    <property type="entry name" value="HEAT_MEC1_N"/>
    <property type="match status" value="1"/>
</dbReference>
<dbReference type="Gene3D" id="3.30.1010.10">
    <property type="entry name" value="Phosphatidylinositol 3-kinase Catalytic Subunit, Chain A, domain 4"/>
    <property type="match status" value="1"/>
</dbReference>
<feature type="domain" description="FAT" evidence="22">
    <location>
        <begin position="1447"/>
        <end position="2067"/>
    </location>
</feature>